<dbReference type="GO" id="GO:0000976">
    <property type="term" value="F:transcription cis-regulatory region binding"/>
    <property type="evidence" value="ECO:0007669"/>
    <property type="project" value="TreeGrafter"/>
</dbReference>
<dbReference type="PANTHER" id="PTHR30146:SF109">
    <property type="entry name" value="HTH-TYPE TRANSCRIPTIONAL REGULATOR GALS"/>
    <property type="match status" value="1"/>
</dbReference>
<evidence type="ECO:0000259" key="4">
    <source>
        <dbReference type="Pfam" id="PF13377"/>
    </source>
</evidence>
<accession>H1LDU2</accession>
<dbReference type="PATRIC" id="fig|797516.3.peg.689"/>
<evidence type="ECO:0000313" key="6">
    <source>
        <dbReference type="Proteomes" id="UP000005025"/>
    </source>
</evidence>
<dbReference type="InterPro" id="IPR028082">
    <property type="entry name" value="Peripla_BP_I"/>
</dbReference>
<comment type="caution">
    <text evidence="5">The sequence shown here is derived from an EMBL/GenBank/DDBJ whole genome shotgun (WGS) entry which is preliminary data.</text>
</comment>
<organism evidence="5 6">
    <name type="scientific">Lentilactobacillus kisonensis F0435</name>
    <dbReference type="NCBI Taxonomy" id="797516"/>
    <lineage>
        <taxon>Bacteria</taxon>
        <taxon>Bacillati</taxon>
        <taxon>Bacillota</taxon>
        <taxon>Bacilli</taxon>
        <taxon>Lactobacillales</taxon>
        <taxon>Lactobacillaceae</taxon>
        <taxon>Lentilactobacillus</taxon>
    </lineage>
</organism>
<evidence type="ECO:0000256" key="3">
    <source>
        <dbReference type="ARBA" id="ARBA00023163"/>
    </source>
</evidence>
<evidence type="ECO:0000256" key="2">
    <source>
        <dbReference type="ARBA" id="ARBA00023125"/>
    </source>
</evidence>
<sequence length="79" mass="8731">MIGMLSKEGISVPDDISVAGFDDYEISKFVDPSITTMTHPKRHMGETAAKLLLDMLDKNTGDYKLLDSELIVRDSTKAI</sequence>
<dbReference type="Pfam" id="PF13377">
    <property type="entry name" value="Peripla_BP_3"/>
    <property type="match status" value="1"/>
</dbReference>
<dbReference type="PANTHER" id="PTHR30146">
    <property type="entry name" value="LACI-RELATED TRANSCRIPTIONAL REPRESSOR"/>
    <property type="match status" value="1"/>
</dbReference>
<evidence type="ECO:0000313" key="5">
    <source>
        <dbReference type="EMBL" id="EHO53063.1"/>
    </source>
</evidence>
<name>H1LDU2_9LACO</name>
<dbReference type="STRING" id="797516.HMPREF9104_00767"/>
<dbReference type="GO" id="GO:0003700">
    <property type="term" value="F:DNA-binding transcription factor activity"/>
    <property type="evidence" value="ECO:0007669"/>
    <property type="project" value="TreeGrafter"/>
</dbReference>
<reference evidence="5 6" key="1">
    <citation type="submission" date="2011-09" db="EMBL/GenBank/DDBJ databases">
        <authorList>
            <person name="Weinstock G."/>
            <person name="Sodergren E."/>
            <person name="Clifton S."/>
            <person name="Fulton L."/>
            <person name="Fulton B."/>
            <person name="Courtney L."/>
            <person name="Fronick C."/>
            <person name="Harrison M."/>
            <person name="Strong C."/>
            <person name="Farmer C."/>
            <person name="Delahaunty K."/>
            <person name="Markovic C."/>
            <person name="Hall O."/>
            <person name="Minx P."/>
            <person name="Tomlinson C."/>
            <person name="Mitreva M."/>
            <person name="Hou S."/>
            <person name="Chen J."/>
            <person name="Wollam A."/>
            <person name="Pepin K.H."/>
            <person name="Johnson M."/>
            <person name="Bhonagiri V."/>
            <person name="Zhang X."/>
            <person name="Suruliraj S."/>
            <person name="Warren W."/>
            <person name="Chinwalla A."/>
            <person name="Mardis E.R."/>
            <person name="Wilson R.K."/>
        </authorList>
    </citation>
    <scope>NUCLEOTIDE SEQUENCE [LARGE SCALE GENOMIC DNA]</scope>
    <source>
        <strain evidence="5 6">F0435</strain>
    </source>
</reference>
<dbReference type="HOGENOM" id="CLU_037628_15_4_9"/>
<keyword evidence="2" id="KW-0238">DNA-binding</keyword>
<protein>
    <recommendedName>
        <fullName evidence="4">Transcriptional regulator LacI/GalR-like sensor domain-containing protein</fullName>
    </recommendedName>
</protein>
<dbReference type="Proteomes" id="UP000005025">
    <property type="component" value="Unassembled WGS sequence"/>
</dbReference>
<dbReference type="AlphaFoldDB" id="H1LDU2"/>
<evidence type="ECO:0000256" key="1">
    <source>
        <dbReference type="ARBA" id="ARBA00023015"/>
    </source>
</evidence>
<dbReference type="SUPFAM" id="SSF53822">
    <property type="entry name" value="Periplasmic binding protein-like I"/>
    <property type="match status" value="1"/>
</dbReference>
<dbReference type="InterPro" id="IPR046335">
    <property type="entry name" value="LacI/GalR-like_sensor"/>
</dbReference>
<gene>
    <name evidence="5" type="ORF">HMPREF9104_00767</name>
</gene>
<dbReference type="EMBL" id="AGRJ01000075">
    <property type="protein sequence ID" value="EHO53063.1"/>
    <property type="molecule type" value="Genomic_DNA"/>
</dbReference>
<proteinExistence type="predicted"/>
<feature type="domain" description="Transcriptional regulator LacI/GalR-like sensor" evidence="4">
    <location>
        <begin position="5"/>
        <end position="76"/>
    </location>
</feature>
<keyword evidence="1" id="KW-0805">Transcription regulation</keyword>
<keyword evidence="3" id="KW-0804">Transcription</keyword>
<dbReference type="Gene3D" id="3.40.50.2300">
    <property type="match status" value="2"/>
</dbReference>